<dbReference type="SUPFAM" id="SSF82185">
    <property type="entry name" value="Histone H3 K4-specific methyltransferase SET7/9 N-terminal domain"/>
    <property type="match status" value="2"/>
</dbReference>
<dbReference type="Proteomes" id="UP000321734">
    <property type="component" value="Unassembled WGS sequence"/>
</dbReference>
<organism evidence="2 3">
    <name type="scientific">Gelidibacter salicanalis</name>
    <dbReference type="NCBI Taxonomy" id="291193"/>
    <lineage>
        <taxon>Bacteria</taxon>
        <taxon>Pseudomonadati</taxon>
        <taxon>Bacteroidota</taxon>
        <taxon>Flavobacteriia</taxon>
        <taxon>Flavobacteriales</taxon>
        <taxon>Flavobacteriaceae</taxon>
        <taxon>Gelidibacter</taxon>
    </lineage>
</organism>
<evidence type="ECO:0000313" key="2">
    <source>
        <dbReference type="EMBL" id="TXE05809.1"/>
    </source>
</evidence>
<evidence type="ECO:0000256" key="1">
    <source>
        <dbReference type="SAM" id="SignalP"/>
    </source>
</evidence>
<dbReference type="PANTHER" id="PTHR33706:SF1">
    <property type="entry name" value="TPR REPEAT PROTEIN"/>
    <property type="match status" value="1"/>
</dbReference>
<dbReference type="OrthoDB" id="9785122at2"/>
<dbReference type="Gene3D" id="2.20.110.10">
    <property type="entry name" value="Histone H3 K4-specific methyltransferase SET7/9 N-terminal domain"/>
    <property type="match status" value="2"/>
</dbReference>
<evidence type="ECO:0000313" key="3">
    <source>
        <dbReference type="Proteomes" id="UP000321734"/>
    </source>
</evidence>
<sequence length="236" mass="27198">MIKQSILIAACSILFFTSMRAQEGDNQLDANGERHGFWKKNFDGVSQPRYEGTFEHGKEVGLFKFYKLDKNQSVLSATREFSTDSDDISVKFFSSKGKLISEGAMKDTLFVGKWVYYHNKTKAVMTVEHYNDKGRLEGERMVYYPNGQMAEHTIYKDGKIEGISKIFSEKGVLIKEFTYKNDMLNGMSKYYNGDGQMLAEGAYRNDKKHGIWKFYENGALTEEKDFTEYSKNPIKQ</sequence>
<feature type="signal peptide" evidence="1">
    <location>
        <begin position="1"/>
        <end position="21"/>
    </location>
</feature>
<name>A0A5C7AD89_9FLAO</name>
<dbReference type="RefSeq" id="WP_146894062.1">
    <property type="nucleotide sequence ID" value="NZ_VORX01000009.1"/>
</dbReference>
<dbReference type="EMBL" id="VORX01000009">
    <property type="protein sequence ID" value="TXE05809.1"/>
    <property type="molecule type" value="Genomic_DNA"/>
</dbReference>
<dbReference type="InterPro" id="IPR011652">
    <property type="entry name" value="MORN_2"/>
</dbReference>
<reference evidence="2 3" key="1">
    <citation type="submission" date="2019-08" db="EMBL/GenBank/DDBJ databases">
        <title>Genome sequence of Gelidibacter salicanalis IC162T.</title>
        <authorList>
            <person name="Bowman J.P."/>
        </authorList>
    </citation>
    <scope>NUCLEOTIDE SEQUENCE [LARGE SCALE GENOMIC DNA]</scope>
    <source>
        <strain evidence="2 3">IC162</strain>
    </source>
</reference>
<accession>A0A5C7AD89</accession>
<dbReference type="Pfam" id="PF07661">
    <property type="entry name" value="MORN_2"/>
    <property type="match status" value="2"/>
</dbReference>
<feature type="chain" id="PRO_5022874890" evidence="1">
    <location>
        <begin position="22"/>
        <end position="236"/>
    </location>
</feature>
<keyword evidence="3" id="KW-1185">Reference proteome</keyword>
<keyword evidence="1" id="KW-0732">Signal</keyword>
<dbReference type="AlphaFoldDB" id="A0A5C7AD89"/>
<protein>
    <submittedName>
        <fullName evidence="2">Toxin-antitoxin system YwqK family antitoxin</fullName>
    </submittedName>
</protein>
<proteinExistence type="predicted"/>
<comment type="caution">
    <text evidence="2">The sequence shown here is derived from an EMBL/GenBank/DDBJ whole genome shotgun (WGS) entry which is preliminary data.</text>
</comment>
<gene>
    <name evidence="2" type="ORF">ES711_14670</name>
</gene>
<dbReference type="PANTHER" id="PTHR33706">
    <property type="entry name" value="MORN VARIANT REPEAT PROTEIN"/>
    <property type="match status" value="1"/>
</dbReference>